<accession>A0AA46U9N2</accession>
<evidence type="ECO:0000259" key="1">
    <source>
        <dbReference type="Pfam" id="PF00534"/>
    </source>
</evidence>
<dbReference type="SUPFAM" id="SSF53756">
    <property type="entry name" value="UDP-Glycosyltransferase/glycogen phosphorylase"/>
    <property type="match status" value="1"/>
</dbReference>
<organism evidence="3 4">
    <name type="scientific">Bacteroides thetaiotaomicron</name>
    <dbReference type="NCBI Taxonomy" id="818"/>
    <lineage>
        <taxon>Bacteria</taxon>
        <taxon>Pseudomonadati</taxon>
        <taxon>Bacteroidota</taxon>
        <taxon>Bacteroidia</taxon>
        <taxon>Bacteroidales</taxon>
        <taxon>Bacteroidaceae</taxon>
        <taxon>Bacteroides</taxon>
    </lineage>
</organism>
<dbReference type="RefSeq" id="WP_132062877.1">
    <property type="nucleotide sequence ID" value="NZ_CP072242.1"/>
</dbReference>
<feature type="domain" description="Glycosyltransferase subfamily 4-like N-terminal" evidence="2">
    <location>
        <begin position="20"/>
        <end position="148"/>
    </location>
</feature>
<proteinExistence type="predicted"/>
<protein>
    <submittedName>
        <fullName evidence="3">Glycosyltransferase family 4 protein</fullName>
    </submittedName>
</protein>
<evidence type="ECO:0000313" key="3">
    <source>
        <dbReference type="EMBL" id="UYU70816.1"/>
    </source>
</evidence>
<sequence>MIGKKKLCIVTTLSSSINNWIKPFLNEYHKRDIDVTIICNMDKNFEDNIKREYPFIHTFPIAFPRGMKLFGTIKSIYILAQYLRSEKFDMLQYSTPNASFYSAIASRLAGIKVRLYCQWGMVYVTKKGIGRFVCKCIEQITCKCSTQIQPDSEGNLNFCRANKLYDEKKSCIIWNGSAKGIDLSVYDISKKNEFAVEIKSRYGIIGGPILGFVGRLGREKGCNELFAAFRELKKEIPTLSLLFVGPIEKEDTIDIELFDYFKKCDSIIKTGRVSDVSKYMAAMDIFILPSYREGFGMSVVEASAMGIPVIATKYPGPSSAMRDGYTGIEIEVASTNAIIRSVYSLLKDPDLSKRMGQNGRRFAEENFEQKKFIQKYMDNRMKLLNLN</sequence>
<dbReference type="GO" id="GO:0016757">
    <property type="term" value="F:glycosyltransferase activity"/>
    <property type="evidence" value="ECO:0007669"/>
    <property type="project" value="InterPro"/>
</dbReference>
<dbReference type="CDD" id="cd03808">
    <property type="entry name" value="GT4_CapM-like"/>
    <property type="match status" value="1"/>
</dbReference>
<dbReference type="Pfam" id="PF00534">
    <property type="entry name" value="Glycos_transf_1"/>
    <property type="match status" value="1"/>
</dbReference>
<dbReference type="EMBL" id="CP083681">
    <property type="protein sequence ID" value="UYU70816.1"/>
    <property type="molecule type" value="Genomic_DNA"/>
</dbReference>
<evidence type="ECO:0000259" key="2">
    <source>
        <dbReference type="Pfam" id="PF13477"/>
    </source>
</evidence>
<evidence type="ECO:0000313" key="4">
    <source>
        <dbReference type="Proteomes" id="UP001156216"/>
    </source>
</evidence>
<dbReference type="PANTHER" id="PTHR12526:SF630">
    <property type="entry name" value="GLYCOSYLTRANSFERASE"/>
    <property type="match status" value="1"/>
</dbReference>
<feature type="domain" description="Glycosyl transferase family 1" evidence="1">
    <location>
        <begin position="207"/>
        <end position="361"/>
    </location>
</feature>
<gene>
    <name evidence="3" type="ORF">KQP59_21455</name>
</gene>
<dbReference type="Gene3D" id="3.40.50.2000">
    <property type="entry name" value="Glycogen Phosphorylase B"/>
    <property type="match status" value="2"/>
</dbReference>
<dbReference type="Pfam" id="PF13477">
    <property type="entry name" value="Glyco_trans_4_2"/>
    <property type="match status" value="1"/>
</dbReference>
<dbReference type="Proteomes" id="UP001156216">
    <property type="component" value="Chromosome"/>
</dbReference>
<dbReference type="PANTHER" id="PTHR12526">
    <property type="entry name" value="GLYCOSYLTRANSFERASE"/>
    <property type="match status" value="1"/>
</dbReference>
<reference evidence="3" key="1">
    <citation type="submission" date="2021-06" db="EMBL/GenBank/DDBJ databases">
        <title>Interrogation of the integrated mobile genetic elements in gut-associated Bacteroides with a consensus prediction approach.</title>
        <authorList>
            <person name="Campbell D.E."/>
            <person name="Leigh J.R."/>
            <person name="Kim T."/>
            <person name="England W."/>
            <person name="Whitaker R.J."/>
            <person name="Degnan P.H."/>
        </authorList>
    </citation>
    <scope>NUCLEOTIDE SEQUENCE</scope>
    <source>
        <strain evidence="3">VPI-BTDOT2</strain>
    </source>
</reference>
<dbReference type="InterPro" id="IPR028098">
    <property type="entry name" value="Glyco_trans_4-like_N"/>
</dbReference>
<dbReference type="AlphaFoldDB" id="A0AA46U9N2"/>
<dbReference type="InterPro" id="IPR001296">
    <property type="entry name" value="Glyco_trans_1"/>
</dbReference>
<name>A0AA46U9N2_BACT4</name>